<name>A0ABN1TRI8_9ACTN</name>
<evidence type="ECO:0000259" key="4">
    <source>
        <dbReference type="Pfam" id="PF00248"/>
    </source>
</evidence>
<keyword evidence="2" id="KW-0521">NADP</keyword>
<dbReference type="PROSITE" id="PS00062">
    <property type="entry name" value="ALDOKETO_REDUCTASE_2"/>
    <property type="match status" value="1"/>
</dbReference>
<keyword evidence="3" id="KW-0560">Oxidoreductase</keyword>
<evidence type="ECO:0000313" key="5">
    <source>
        <dbReference type="EMBL" id="GAA1099558.1"/>
    </source>
</evidence>
<evidence type="ECO:0000313" key="6">
    <source>
        <dbReference type="Proteomes" id="UP001501581"/>
    </source>
</evidence>
<dbReference type="InterPro" id="IPR036812">
    <property type="entry name" value="NAD(P)_OxRdtase_dom_sf"/>
</dbReference>
<reference evidence="5 6" key="1">
    <citation type="journal article" date="2019" name="Int. J. Syst. Evol. Microbiol.">
        <title>The Global Catalogue of Microorganisms (GCM) 10K type strain sequencing project: providing services to taxonomists for standard genome sequencing and annotation.</title>
        <authorList>
            <consortium name="The Broad Institute Genomics Platform"/>
            <consortium name="The Broad Institute Genome Sequencing Center for Infectious Disease"/>
            <person name="Wu L."/>
            <person name="Ma J."/>
        </authorList>
    </citation>
    <scope>NUCLEOTIDE SEQUENCE [LARGE SCALE GENOMIC DNA]</scope>
    <source>
        <strain evidence="5 6">JCM 13008</strain>
    </source>
</reference>
<protein>
    <submittedName>
        <fullName evidence="5">Aldo/keto reductase</fullName>
    </submittedName>
</protein>
<dbReference type="PANTHER" id="PTHR43827:SF3">
    <property type="entry name" value="NADP-DEPENDENT OXIDOREDUCTASE DOMAIN-CONTAINING PROTEIN"/>
    <property type="match status" value="1"/>
</dbReference>
<accession>A0ABN1TRI8</accession>
<dbReference type="PRINTS" id="PR00069">
    <property type="entry name" value="ALDKETRDTASE"/>
</dbReference>
<dbReference type="Gene3D" id="3.20.20.100">
    <property type="entry name" value="NADP-dependent oxidoreductase domain"/>
    <property type="match status" value="1"/>
</dbReference>
<evidence type="ECO:0000256" key="1">
    <source>
        <dbReference type="ARBA" id="ARBA00007905"/>
    </source>
</evidence>
<dbReference type="SUPFAM" id="SSF51430">
    <property type="entry name" value="NAD(P)-linked oxidoreductase"/>
    <property type="match status" value="1"/>
</dbReference>
<comment type="caution">
    <text evidence="5">The sequence shown here is derived from an EMBL/GenBank/DDBJ whole genome shotgun (WGS) entry which is preliminary data.</text>
</comment>
<evidence type="ECO:0000256" key="2">
    <source>
        <dbReference type="ARBA" id="ARBA00022857"/>
    </source>
</evidence>
<sequence>MSVPLLQMNDGRTIPQIGLGTFGISTEAAPEVIGAAIEAGYRHLDTAQMYGNEAGVGAAVTGSDVPRDEFFVTTKLHNPHHRRDDALRAFDTSLKDLGLDYVDLFLIHWPLPTLYDGDFVSTWRTLIELADDGRARSIGVSNFEPDHLDRLVAETGVVPVVNQVELNPWFANRQVEQANARHQVLTEAWAPIARGKVSEAAEITAIAERIGATPAQVVLRWHLDQGRIVFPKSADPQRQQQNLGAASITLTDADRAALDALDQGPAGRQGPDPATFDWLG</sequence>
<dbReference type="PROSITE" id="PS00798">
    <property type="entry name" value="ALDOKETO_REDUCTASE_1"/>
    <property type="match status" value="1"/>
</dbReference>
<dbReference type="PANTHER" id="PTHR43827">
    <property type="entry name" value="2,5-DIKETO-D-GLUCONIC ACID REDUCTASE"/>
    <property type="match status" value="1"/>
</dbReference>
<dbReference type="InterPro" id="IPR018170">
    <property type="entry name" value="Aldo/ket_reductase_CS"/>
</dbReference>
<proteinExistence type="inferred from homology"/>
<dbReference type="RefSeq" id="WP_343993246.1">
    <property type="nucleotide sequence ID" value="NZ_BAAALG010000006.1"/>
</dbReference>
<dbReference type="Pfam" id="PF00248">
    <property type="entry name" value="Aldo_ket_red"/>
    <property type="match status" value="1"/>
</dbReference>
<dbReference type="InterPro" id="IPR020471">
    <property type="entry name" value="AKR"/>
</dbReference>
<organism evidence="5 6">
    <name type="scientific">Nocardioides dubius</name>
    <dbReference type="NCBI Taxonomy" id="317019"/>
    <lineage>
        <taxon>Bacteria</taxon>
        <taxon>Bacillati</taxon>
        <taxon>Actinomycetota</taxon>
        <taxon>Actinomycetes</taxon>
        <taxon>Propionibacteriales</taxon>
        <taxon>Nocardioidaceae</taxon>
        <taxon>Nocardioides</taxon>
    </lineage>
</organism>
<evidence type="ECO:0000256" key="3">
    <source>
        <dbReference type="ARBA" id="ARBA00023002"/>
    </source>
</evidence>
<dbReference type="Proteomes" id="UP001501581">
    <property type="component" value="Unassembled WGS sequence"/>
</dbReference>
<keyword evidence="6" id="KW-1185">Reference proteome</keyword>
<dbReference type="PIRSF" id="PIRSF000097">
    <property type="entry name" value="AKR"/>
    <property type="match status" value="1"/>
</dbReference>
<feature type="domain" description="NADP-dependent oxidoreductase" evidence="4">
    <location>
        <begin position="17"/>
        <end position="262"/>
    </location>
</feature>
<dbReference type="InterPro" id="IPR023210">
    <property type="entry name" value="NADP_OxRdtase_dom"/>
</dbReference>
<gene>
    <name evidence="5" type="ORF">GCM10009668_16590</name>
</gene>
<comment type="similarity">
    <text evidence="1">Belongs to the aldo/keto reductase family.</text>
</comment>
<dbReference type="EMBL" id="BAAALG010000006">
    <property type="protein sequence ID" value="GAA1099558.1"/>
    <property type="molecule type" value="Genomic_DNA"/>
</dbReference>